<accession>A0A1B0ZY20</accession>
<dbReference type="GeneID" id="28248261"/>
<dbReference type="Proteomes" id="UP000013243">
    <property type="component" value="Chromosome"/>
</dbReference>
<keyword evidence="1" id="KW-0378">Hydrolase</keyword>
<evidence type="ECO:0000313" key="4">
    <source>
        <dbReference type="Proteomes" id="UP000013243"/>
    </source>
</evidence>
<evidence type="ECO:0000259" key="2">
    <source>
        <dbReference type="Pfam" id="PF00561"/>
    </source>
</evidence>
<dbReference type="EMBL" id="CP015230">
    <property type="protein sequence ID" value="ANP39232.1"/>
    <property type="molecule type" value="Genomic_DNA"/>
</dbReference>
<dbReference type="OrthoDB" id="9804723at2"/>
<dbReference type="SUPFAM" id="SSF53474">
    <property type="entry name" value="alpha/beta-Hydrolases"/>
    <property type="match status" value="1"/>
</dbReference>
<evidence type="ECO:0000313" key="3">
    <source>
        <dbReference type="EMBL" id="ANP39232.1"/>
    </source>
</evidence>
<dbReference type="GO" id="GO:0016787">
    <property type="term" value="F:hydrolase activity"/>
    <property type="evidence" value="ECO:0007669"/>
    <property type="project" value="UniProtKB-KW"/>
</dbReference>
<dbReference type="InterPro" id="IPR000073">
    <property type="entry name" value="AB_hydrolase_1"/>
</dbReference>
<dbReference type="AlphaFoldDB" id="A0A1B0ZY20"/>
<reference evidence="3 4" key="1">
    <citation type="journal article" date="2016" name="ISME J.">
        <title>Global occurrence and heterogeneity of the Roseobacter-clade species Ruegeria mobilis.</title>
        <authorList>
            <person name="Sonnenschein E."/>
            <person name="Gram L."/>
        </authorList>
    </citation>
    <scope>NUCLEOTIDE SEQUENCE [LARGE SCALE GENOMIC DNA]</scope>
    <source>
        <strain evidence="3 4">F1926</strain>
    </source>
</reference>
<gene>
    <name evidence="3" type="ORF">K529_000475</name>
</gene>
<dbReference type="PANTHER" id="PTHR43798:SF31">
    <property type="entry name" value="AB HYDROLASE SUPERFAMILY PROTEIN YCLE"/>
    <property type="match status" value="1"/>
</dbReference>
<dbReference type="Pfam" id="PF00561">
    <property type="entry name" value="Abhydrolase_1"/>
    <property type="match status" value="1"/>
</dbReference>
<protein>
    <submittedName>
        <fullName evidence="3">Proline iminopeptidase</fullName>
    </submittedName>
</protein>
<organism evidence="3 4">
    <name type="scientific">Tritonibacter mobilis F1926</name>
    <dbReference type="NCBI Taxonomy" id="1265309"/>
    <lineage>
        <taxon>Bacteria</taxon>
        <taxon>Pseudomonadati</taxon>
        <taxon>Pseudomonadota</taxon>
        <taxon>Alphaproteobacteria</taxon>
        <taxon>Rhodobacterales</taxon>
        <taxon>Paracoccaceae</taxon>
        <taxon>Tritonibacter</taxon>
    </lineage>
</organism>
<dbReference type="InterPro" id="IPR050266">
    <property type="entry name" value="AB_hydrolase_sf"/>
</dbReference>
<dbReference type="InterPro" id="IPR029058">
    <property type="entry name" value="AB_hydrolase_fold"/>
</dbReference>
<proteinExistence type="predicted"/>
<dbReference type="GO" id="GO:0016020">
    <property type="term" value="C:membrane"/>
    <property type="evidence" value="ECO:0007669"/>
    <property type="project" value="TreeGrafter"/>
</dbReference>
<evidence type="ECO:0000256" key="1">
    <source>
        <dbReference type="ARBA" id="ARBA00022801"/>
    </source>
</evidence>
<feature type="domain" description="AB hydrolase-1" evidence="2">
    <location>
        <begin position="33"/>
        <end position="133"/>
    </location>
</feature>
<name>A0A1B0ZY20_9RHOB</name>
<dbReference type="Gene3D" id="3.40.50.1820">
    <property type="entry name" value="alpha/beta hydrolase"/>
    <property type="match status" value="1"/>
</dbReference>
<dbReference type="STRING" id="1265309.K529_000475"/>
<sequence length="284" mass="32306">MEKSQPVQGYLCRDGFTLGYQIEGEGDPLLIIGSHVFYPRVFSKDLRRTRKLIFVDHRGFAHADRAIESRDCTLETIMDDLSAVCCALNLTRVDVLGHSGHGYMALEFARCRPDLVRKTVVVATGPSHAPEHMAYGERIWEMLAAPERKQRLMQDLEVMQHRIESEPGQRFIWMCLGLAARSWFNPCFDATDLWQGVQANMPVFEALWGEAFCNFDAAGALLALEQPPLICLGRHDYLVAPVETWLPLMPANNAPEFALFERSSHTPPLEEPELFDDVLRRYLE</sequence>
<dbReference type="KEGG" id="rmb:K529_000475"/>
<dbReference type="RefSeq" id="WP_005607198.1">
    <property type="nucleotide sequence ID" value="NZ_CP015230.1"/>
</dbReference>
<dbReference type="PANTHER" id="PTHR43798">
    <property type="entry name" value="MONOACYLGLYCEROL LIPASE"/>
    <property type="match status" value="1"/>
</dbReference>